<protein>
    <submittedName>
        <fullName evidence="3">AAA ATPase-like protein</fullName>
    </submittedName>
</protein>
<dbReference type="InterPro" id="IPR041664">
    <property type="entry name" value="AAA_16"/>
</dbReference>
<dbReference type="OrthoDB" id="54168at2"/>
<keyword evidence="4" id="KW-1185">Reference proteome</keyword>
<feature type="domain" description="Orc1-like AAA ATPase" evidence="2">
    <location>
        <begin position="257"/>
        <end position="392"/>
    </location>
</feature>
<reference evidence="3 4" key="1">
    <citation type="submission" date="2018-06" db="EMBL/GenBank/DDBJ databases">
        <title>Genomic Encyclopedia of Type Strains, Phase IV (KMG-IV): sequencing the most valuable type-strain genomes for metagenomic binning, comparative biology and taxonomic classification.</title>
        <authorList>
            <person name="Goeker M."/>
        </authorList>
    </citation>
    <scope>NUCLEOTIDE SEQUENCE [LARGE SCALE GENOMIC DNA]</scope>
    <source>
        <strain evidence="3 4">DSM 18048</strain>
    </source>
</reference>
<evidence type="ECO:0000259" key="2">
    <source>
        <dbReference type="Pfam" id="PF13191"/>
    </source>
</evidence>
<dbReference type="InterPro" id="IPR036388">
    <property type="entry name" value="WH-like_DNA-bd_sf"/>
</dbReference>
<dbReference type="Proteomes" id="UP000248326">
    <property type="component" value="Unassembled WGS sequence"/>
</dbReference>
<dbReference type="Pfam" id="PF13191">
    <property type="entry name" value="AAA_16"/>
    <property type="match status" value="1"/>
</dbReference>
<evidence type="ECO:0000256" key="1">
    <source>
        <dbReference type="SAM" id="MobiDB-lite"/>
    </source>
</evidence>
<dbReference type="AlphaFoldDB" id="A0A318SRP4"/>
<evidence type="ECO:0000313" key="4">
    <source>
        <dbReference type="Proteomes" id="UP000248326"/>
    </source>
</evidence>
<gene>
    <name evidence="3" type="ORF">DES52_102111</name>
</gene>
<name>A0A318SRP4_9DEIO</name>
<dbReference type="SUPFAM" id="SSF52540">
    <property type="entry name" value="P-loop containing nucleoside triphosphate hydrolases"/>
    <property type="match status" value="1"/>
</dbReference>
<sequence>MLRIHLMGHVHVTFNGQLVPLSAKAVALITYVALEKMPQHRERLADLLWNTVEARKNLRVELARIRSAGLHIFPPSRQLLSLDHVTTDFQDWQAKQHGDLNQEELSVWLAALRGLPLSGLEDLGSPMFQEWVEQQRWMFSEQIENVLQLMYWRHQRAQQAWATRAIVSRAEALGFEHPGNSPEVWHDAAPKASPISNAHAPATAFDGEPSSLRESEGARELVARVAHTNASASVVVPEPALGAAPLSIEDLRFDRPLERRALQSVLRRAAHKPQLLMLSGEAGCGKSDLANEFAQELDAFTVQVSGERSCRLALATLAQALRNEVPSAASSLADVLLHPSSLEDDMIKVAVALSSVARATLIVVDHAHLASRDLAPMLEFLLEAPASHPKVMLLLSRKAVHQTPLSRAMLHVDDFAHVEVTPLAQEVVQPVLEAHFPFTSSEAAHAVTARLLHTSEGNPAQLRELIAHSPDLVGADYTLTSPSAIDKYTSEIDRLPAELTEALGRLSVIYGRFGEQLADAALDHPGADGTRHVLREALERHILMEAEAEAPLRVPSFDVATAPSDAPPLYLFRNEAMRVALARQLPHLVRQDVRTRLVHALAATEPGLASYYAQRAGLQEDAERLRLAHAAQVRGARSVAHKPASFAVVTSVPHVSAPPRVLVDGAAPVTRQGYVLRLHEGWLSIRSDKRFGAPYTLRLLVDLPHTQAGEAVPAEVRLVWRLDVFNGGAALGPSRAPFALRVRAHDADTAYAWTPEHSSDYMEDGVWHRAEGGVVFGHWMEHVVRLTPEERAAGRLELSVRAVDVSLTIGALAWGPHDLLSAHSGMKGSGSAVPEADVELIPVRFFETNADALN</sequence>
<comment type="caution">
    <text evidence="3">The sequence shown here is derived from an EMBL/GenBank/DDBJ whole genome shotgun (WGS) entry which is preliminary data.</text>
</comment>
<dbReference type="EMBL" id="QJSX01000002">
    <property type="protein sequence ID" value="PYE55747.1"/>
    <property type="molecule type" value="Genomic_DNA"/>
</dbReference>
<dbReference type="Gene3D" id="1.10.10.10">
    <property type="entry name" value="Winged helix-like DNA-binding domain superfamily/Winged helix DNA-binding domain"/>
    <property type="match status" value="1"/>
</dbReference>
<organism evidence="3 4">
    <name type="scientific">Deinococcus yavapaiensis KR-236</name>
    <dbReference type="NCBI Taxonomy" id="694435"/>
    <lineage>
        <taxon>Bacteria</taxon>
        <taxon>Thermotogati</taxon>
        <taxon>Deinococcota</taxon>
        <taxon>Deinococci</taxon>
        <taxon>Deinococcales</taxon>
        <taxon>Deinococcaceae</taxon>
        <taxon>Deinococcus</taxon>
    </lineage>
</organism>
<dbReference type="Gene3D" id="3.40.50.300">
    <property type="entry name" value="P-loop containing nucleotide triphosphate hydrolases"/>
    <property type="match status" value="1"/>
</dbReference>
<dbReference type="RefSeq" id="WP_110885303.1">
    <property type="nucleotide sequence ID" value="NZ_QJSX01000002.1"/>
</dbReference>
<feature type="region of interest" description="Disordered" evidence="1">
    <location>
        <begin position="193"/>
        <end position="218"/>
    </location>
</feature>
<dbReference type="InterPro" id="IPR027417">
    <property type="entry name" value="P-loop_NTPase"/>
</dbReference>
<evidence type="ECO:0000313" key="3">
    <source>
        <dbReference type="EMBL" id="PYE55747.1"/>
    </source>
</evidence>
<proteinExistence type="predicted"/>
<accession>A0A318SRP4</accession>